<proteinExistence type="predicted"/>
<name>A0A9P6CDE5_9AGAR</name>
<reference evidence="1" key="1">
    <citation type="submission" date="2020-11" db="EMBL/GenBank/DDBJ databases">
        <authorList>
            <consortium name="DOE Joint Genome Institute"/>
            <person name="Ahrendt S."/>
            <person name="Riley R."/>
            <person name="Andreopoulos W."/>
            <person name="Labutti K."/>
            <person name="Pangilinan J."/>
            <person name="Ruiz-Duenas F.J."/>
            <person name="Barrasa J.M."/>
            <person name="Sanchez-Garcia M."/>
            <person name="Camarero S."/>
            <person name="Miyauchi S."/>
            <person name="Serrano A."/>
            <person name="Linde D."/>
            <person name="Babiker R."/>
            <person name="Drula E."/>
            <person name="Ayuso-Fernandez I."/>
            <person name="Pacheco R."/>
            <person name="Padilla G."/>
            <person name="Ferreira P."/>
            <person name="Barriuso J."/>
            <person name="Kellner H."/>
            <person name="Castanera R."/>
            <person name="Alfaro M."/>
            <person name="Ramirez L."/>
            <person name="Pisabarro A.G."/>
            <person name="Kuo A."/>
            <person name="Tritt A."/>
            <person name="Lipzen A."/>
            <person name="He G."/>
            <person name="Yan M."/>
            <person name="Ng V."/>
            <person name="Cullen D."/>
            <person name="Martin F."/>
            <person name="Rosso M.-N."/>
            <person name="Henrissat B."/>
            <person name="Hibbett D."/>
            <person name="Martinez A.T."/>
            <person name="Grigoriev I.V."/>
        </authorList>
    </citation>
    <scope>NUCLEOTIDE SEQUENCE</scope>
    <source>
        <strain evidence="1">CBS 247.69</strain>
    </source>
</reference>
<sequence>MSTNNLTPPIFPKTDHFDRKNFTTFKTQVLIAAKVRGVHGYLEGATHTINTMTGVEATPWTSLTPSHDEWEACDTWAMGLIIFNTKNPTGLGVRTEGMAAEAWTSLTN</sequence>
<dbReference type="AlphaFoldDB" id="A0A9P6CDE5"/>
<accession>A0A9P6CDE5</accession>
<comment type="caution">
    <text evidence="1">The sequence shown here is derived from an EMBL/GenBank/DDBJ whole genome shotgun (WGS) entry which is preliminary data.</text>
</comment>
<evidence type="ECO:0000313" key="1">
    <source>
        <dbReference type="EMBL" id="KAF9458065.1"/>
    </source>
</evidence>
<dbReference type="OrthoDB" id="3054003at2759"/>
<evidence type="ECO:0000313" key="2">
    <source>
        <dbReference type="Proteomes" id="UP000807353"/>
    </source>
</evidence>
<organism evidence="1 2">
    <name type="scientific">Collybia nuda</name>
    <dbReference type="NCBI Taxonomy" id="64659"/>
    <lineage>
        <taxon>Eukaryota</taxon>
        <taxon>Fungi</taxon>
        <taxon>Dikarya</taxon>
        <taxon>Basidiomycota</taxon>
        <taxon>Agaricomycotina</taxon>
        <taxon>Agaricomycetes</taxon>
        <taxon>Agaricomycetidae</taxon>
        <taxon>Agaricales</taxon>
        <taxon>Tricholomatineae</taxon>
        <taxon>Clitocybaceae</taxon>
        <taxon>Collybia</taxon>
    </lineage>
</organism>
<feature type="non-terminal residue" evidence="1">
    <location>
        <position position="108"/>
    </location>
</feature>
<dbReference type="Proteomes" id="UP000807353">
    <property type="component" value="Unassembled WGS sequence"/>
</dbReference>
<keyword evidence="2" id="KW-1185">Reference proteome</keyword>
<gene>
    <name evidence="1" type="ORF">BDZ94DRAFT_1174383</name>
</gene>
<dbReference type="EMBL" id="MU150350">
    <property type="protein sequence ID" value="KAF9458065.1"/>
    <property type="molecule type" value="Genomic_DNA"/>
</dbReference>
<protein>
    <submittedName>
        <fullName evidence="1">Uncharacterized protein</fullName>
    </submittedName>
</protein>